<feature type="region of interest" description="Disordered" evidence="2">
    <location>
        <begin position="1052"/>
        <end position="1071"/>
    </location>
</feature>
<feature type="compositionally biased region" description="Basic and acidic residues" evidence="2">
    <location>
        <begin position="1542"/>
        <end position="1555"/>
    </location>
</feature>
<feature type="compositionally biased region" description="Basic and acidic residues" evidence="2">
    <location>
        <begin position="1461"/>
        <end position="1472"/>
    </location>
</feature>
<dbReference type="SUPFAM" id="SSF48371">
    <property type="entry name" value="ARM repeat"/>
    <property type="match status" value="1"/>
</dbReference>
<dbReference type="Proteomes" id="UP000807504">
    <property type="component" value="Unassembled WGS sequence"/>
</dbReference>
<reference evidence="5" key="2">
    <citation type="submission" date="2020-06" db="EMBL/GenBank/DDBJ databases">
        <authorList>
            <person name="Sheffer M."/>
        </authorList>
    </citation>
    <scope>NUCLEOTIDE SEQUENCE</scope>
</reference>
<dbReference type="SMART" id="SM00498">
    <property type="entry name" value="FH2"/>
    <property type="match status" value="1"/>
</dbReference>
<feature type="region of interest" description="Disordered" evidence="2">
    <location>
        <begin position="1461"/>
        <end position="1587"/>
    </location>
</feature>
<dbReference type="PROSITE" id="PS51232">
    <property type="entry name" value="GBD_FH3"/>
    <property type="match status" value="1"/>
</dbReference>
<protein>
    <submittedName>
        <fullName evidence="5">FH2 domain-containing protein 1</fullName>
    </submittedName>
</protein>
<feature type="coiled-coil region" evidence="1">
    <location>
        <begin position="941"/>
        <end position="1021"/>
    </location>
</feature>
<name>A0A8T0F3E1_ARGBR</name>
<evidence type="ECO:0000313" key="6">
    <source>
        <dbReference type="Proteomes" id="UP000807504"/>
    </source>
</evidence>
<reference evidence="5" key="1">
    <citation type="journal article" date="2020" name="bioRxiv">
        <title>Chromosome-level reference genome of the European wasp spider Argiope bruennichi: a resource for studies on range expansion and evolutionary adaptation.</title>
        <authorList>
            <person name="Sheffer M.M."/>
            <person name="Hoppe A."/>
            <person name="Krehenwinkel H."/>
            <person name="Uhl G."/>
            <person name="Kuss A.W."/>
            <person name="Jensen L."/>
            <person name="Jensen C."/>
            <person name="Gillespie R.G."/>
            <person name="Hoff K.J."/>
            <person name="Prost S."/>
        </authorList>
    </citation>
    <scope>NUCLEOTIDE SEQUENCE</scope>
</reference>
<evidence type="ECO:0000259" key="3">
    <source>
        <dbReference type="PROSITE" id="PS51232"/>
    </source>
</evidence>
<dbReference type="InterPro" id="IPR011989">
    <property type="entry name" value="ARM-like"/>
</dbReference>
<dbReference type="InterPro" id="IPR042201">
    <property type="entry name" value="FH2_Formin_sf"/>
</dbReference>
<dbReference type="Gene3D" id="1.10.238.150">
    <property type="entry name" value="Formin, FH3 diaphanous domain"/>
    <property type="match status" value="1"/>
</dbReference>
<feature type="compositionally biased region" description="Basic and acidic residues" evidence="2">
    <location>
        <begin position="1516"/>
        <end position="1528"/>
    </location>
</feature>
<evidence type="ECO:0000256" key="1">
    <source>
        <dbReference type="SAM" id="Coils"/>
    </source>
</evidence>
<proteinExistence type="predicted"/>
<accession>A0A8T0F3E1</accession>
<feature type="compositionally biased region" description="Basic and acidic residues" evidence="2">
    <location>
        <begin position="1052"/>
        <end position="1070"/>
    </location>
</feature>
<dbReference type="PANTHER" id="PTHR46345:SF8">
    <property type="entry name" value="FORMIN 3, ISOFORM B"/>
    <property type="match status" value="1"/>
</dbReference>
<dbReference type="SMART" id="SM01139">
    <property type="entry name" value="Drf_FH3"/>
    <property type="match status" value="1"/>
</dbReference>
<dbReference type="Pfam" id="PF02181">
    <property type="entry name" value="FH2"/>
    <property type="match status" value="1"/>
</dbReference>
<dbReference type="SUPFAM" id="SSF101447">
    <property type="entry name" value="Formin homology 2 domain (FH2 domain)"/>
    <property type="match status" value="1"/>
</dbReference>
<keyword evidence="1" id="KW-0175">Coiled coil</keyword>
<evidence type="ECO:0000313" key="5">
    <source>
        <dbReference type="EMBL" id="KAF8783459.1"/>
    </source>
</evidence>
<dbReference type="GO" id="GO:0003779">
    <property type="term" value="F:actin binding"/>
    <property type="evidence" value="ECO:0007669"/>
    <property type="project" value="InterPro"/>
</dbReference>
<feature type="region of interest" description="Disordered" evidence="2">
    <location>
        <begin position="1141"/>
        <end position="1180"/>
    </location>
</feature>
<evidence type="ECO:0000259" key="4">
    <source>
        <dbReference type="PROSITE" id="PS51444"/>
    </source>
</evidence>
<dbReference type="InterPro" id="IPR010472">
    <property type="entry name" value="FH3_dom"/>
</dbReference>
<dbReference type="Gene3D" id="1.25.10.10">
    <property type="entry name" value="Leucine-rich Repeat Variant"/>
    <property type="match status" value="1"/>
</dbReference>
<feature type="region of interest" description="Disordered" evidence="2">
    <location>
        <begin position="675"/>
        <end position="694"/>
    </location>
</feature>
<feature type="compositionally biased region" description="Polar residues" evidence="2">
    <location>
        <begin position="1749"/>
        <end position="1763"/>
    </location>
</feature>
<dbReference type="InterPro" id="IPR014768">
    <property type="entry name" value="GBD/FH3_dom"/>
</dbReference>
<keyword evidence="6" id="KW-1185">Reference proteome</keyword>
<feature type="compositionally biased region" description="Basic and acidic residues" evidence="2">
    <location>
        <begin position="1339"/>
        <end position="1348"/>
    </location>
</feature>
<dbReference type="InterPro" id="IPR010473">
    <property type="entry name" value="GTPase-bd"/>
</dbReference>
<feature type="compositionally biased region" description="Polar residues" evidence="2">
    <location>
        <begin position="1326"/>
        <end position="1338"/>
    </location>
</feature>
<sequence>MERSLASTSIVFVGITFCCHSGEFNLPLYMSRATVLWLGLNDLRFLSMQAFNGEAQPQLFAKGFIFSLQVEANRENFLKSPAFHPNGEDNHGTRWTAGVRSIFRHSHAGRSPGDLANELRTPSPSLYLELRKCLKDPEWARSFVRENGIDTLLETLKSLRGRNLEEVQLKVECGQCLRLVMDTRVGLDYIMENADYTQKLVTALDTDDIPVKKQVFELLSALCVYRPDGYIKALETLEHYKNLKKHRYRLQMVVDELKSSDVAEYTTALIAFVNCLIISPAALSERVRIRNEFLGLKILGVLNRFRQQCQDGSHSDLAVQLDVFDEQRATDEGQFSGPDGVDLSSHMDVFFAILRQVAETPQEIPFLSILQHLLRTDLSQPLSELIWETVETLVHRATLLESKQEADRLLRASNLGGLRCHCSCHYRQNSLVLEDCEIMPGKKNKPNQLSFCSSDGMRTPTTLLSPSHPPTPCDLISSPLPSSHASKSPWKVALQRQNLALSPIESQVTSSKMETTNSKCLKPDSVSENIPHNVPQIVKTNIQCDNIVDFSKSATVVSEECSNNIRDLSEISNVPPPPPPPPPIGYGCPPPPPPPPLAPLRLQPQIKNVITDMTLPQTDTPKPKAKMKSLNWSKIPLSKVIGKDNLWSRIAKDHAGSPNDLDFDTMEKLFCQQPMSTNGHISPRFGDSNDGSDKKRKEIQEINLLDGKRSLNINIFIKQFRSSNENIVRILKEGAHEDLGAERLRGLLKILPEADEVDILKNFDGDKTKLGSAEKFLLQLIEVPSYKLRVESMLLKEEFLANQEFLENSIETIRCAAQELEECRKLHEILYRVLVAGNFLNAGGYAGNAAGFKMLSLLKLTDIRANKPSVTLIHYVAEEVLKKRPDLLEFPDEIRNLEEASKISMETLKTDVSSLCQRVCKVSTQVATANDEIKAQMQDFIEFAQSKMEGIQNEINELENVRQHLADFLCEESSAFKLEDCFRVFHSFCTRFKAAVQENERRQKQEQLAEARRKQREQQMAFKRRSLELPDARSGADFIMDELLGDIRSGFPERRLGRRDPDDRLKRHSDPAMLGKCGDLDDRLDTFKNRRARFLDETNGKDIVGFLQNSSAVDGDRRSFGSMEDSLERVSFRRSGRRKRVVMEINGDTQSRERSGSSPPPQAILPSAESQEPEVDSKQRLRSKINDWMLQNEIEQKRERDLQLKLLQERKKRLSNGQLMNSDASNVEKNILEEIEETDMKQRTFKEICSSDLLRNNSSLDNNDNFKITKNALSRRSESFTQKIIGLIDATSNKSKPFAKTRLYSSARDSGAIREELENKSKDESQISSLGYQNTTQDASKKPGDNFDRFAPTRKTQRRLKLREMRIEAENINTVRQEEKKSDPRVLSPCSLDSSIETDSSFVRDEIKKEVDGGFSRNCFEKPPDSNSAMILVRKEACANVSETDRESIVFDSDHTQEVLKTKNETETDKEGTAFSRQKNTSLRSRQSRLARRINSLSTSLTSPDSAESSAVISKCAKDKENPAKSEPKFPTNDGETCEQENDPKQRESCEKKSSDSIPINDEISLKPNHVEKKDLKGNGHISHKVTVSTETKSKIIISKSSASSQNSQIASSSKSRVPFQKAATNIPGIMKTTRNVRIHQTVQGADAPVNDRTVMQKAENRVPLTSKRPVPVKVKVLSSIKQPRVNNLTNSETLSSKNASPTSSVSSLCNVSSNVKLIKNGKTVNAEKTNANKITIRHNGSVKFMKSNSSFNKPGSNLNSTPKMEKSVTSRKRAFI</sequence>
<feature type="region of interest" description="Disordered" evidence="2">
    <location>
        <begin position="1317"/>
        <end position="1350"/>
    </location>
</feature>
<dbReference type="Pfam" id="PF06371">
    <property type="entry name" value="Drf_GBD"/>
    <property type="match status" value="1"/>
</dbReference>
<dbReference type="Pfam" id="PF06367">
    <property type="entry name" value="Drf_FH3"/>
    <property type="match status" value="1"/>
</dbReference>
<feature type="domain" description="FH2" evidence="4">
    <location>
        <begin position="617"/>
        <end position="1018"/>
    </location>
</feature>
<dbReference type="InterPro" id="IPR016024">
    <property type="entry name" value="ARM-type_fold"/>
</dbReference>
<dbReference type="GO" id="GO:0031267">
    <property type="term" value="F:small GTPase binding"/>
    <property type="evidence" value="ECO:0007669"/>
    <property type="project" value="InterPro"/>
</dbReference>
<feature type="compositionally biased region" description="Basic and acidic residues" evidence="2">
    <location>
        <begin position="1569"/>
        <end position="1578"/>
    </location>
</feature>
<feature type="region of interest" description="Disordered" evidence="2">
    <location>
        <begin position="1749"/>
        <end position="1777"/>
    </location>
</feature>
<gene>
    <name evidence="5" type="ORF">HNY73_013617</name>
</gene>
<organism evidence="5 6">
    <name type="scientific">Argiope bruennichi</name>
    <name type="common">Wasp spider</name>
    <name type="synonym">Aranea bruennichi</name>
    <dbReference type="NCBI Taxonomy" id="94029"/>
    <lineage>
        <taxon>Eukaryota</taxon>
        <taxon>Metazoa</taxon>
        <taxon>Ecdysozoa</taxon>
        <taxon>Arthropoda</taxon>
        <taxon>Chelicerata</taxon>
        <taxon>Arachnida</taxon>
        <taxon>Araneae</taxon>
        <taxon>Araneomorphae</taxon>
        <taxon>Entelegynae</taxon>
        <taxon>Araneoidea</taxon>
        <taxon>Araneidae</taxon>
        <taxon>Argiope</taxon>
    </lineage>
</organism>
<dbReference type="SMART" id="SM01140">
    <property type="entry name" value="Drf_GBD"/>
    <property type="match status" value="1"/>
</dbReference>
<comment type="caution">
    <text evidence="5">The sequence shown here is derived from an EMBL/GenBank/DDBJ whole genome shotgun (WGS) entry which is preliminary data.</text>
</comment>
<dbReference type="PROSITE" id="PS51444">
    <property type="entry name" value="FH2"/>
    <property type="match status" value="1"/>
</dbReference>
<dbReference type="GO" id="GO:0030036">
    <property type="term" value="P:actin cytoskeleton organization"/>
    <property type="evidence" value="ECO:0007669"/>
    <property type="project" value="InterPro"/>
</dbReference>
<dbReference type="PANTHER" id="PTHR46345">
    <property type="entry name" value="INVERTED FORMIN-2"/>
    <property type="match status" value="1"/>
</dbReference>
<dbReference type="EMBL" id="JABXBU010001863">
    <property type="protein sequence ID" value="KAF8783459.1"/>
    <property type="molecule type" value="Genomic_DNA"/>
</dbReference>
<dbReference type="InterPro" id="IPR015425">
    <property type="entry name" value="FH2_Formin"/>
</dbReference>
<feature type="domain" description="GBD/FH3" evidence="3">
    <location>
        <begin position="43"/>
        <end position="407"/>
    </location>
</feature>
<feature type="compositionally biased region" description="Polar residues" evidence="2">
    <location>
        <begin position="1495"/>
        <end position="1512"/>
    </location>
</feature>
<dbReference type="Gene3D" id="1.20.58.2220">
    <property type="entry name" value="Formin, FH2 domain"/>
    <property type="match status" value="1"/>
</dbReference>
<evidence type="ECO:0000256" key="2">
    <source>
        <dbReference type="SAM" id="MobiDB-lite"/>
    </source>
</evidence>